<comment type="caution">
    <text evidence="2">The sequence shown here is derived from an EMBL/GenBank/DDBJ whole genome shotgun (WGS) entry which is preliminary data.</text>
</comment>
<dbReference type="InterPro" id="IPR000182">
    <property type="entry name" value="GNAT_dom"/>
</dbReference>
<dbReference type="Pfam" id="PF13302">
    <property type="entry name" value="Acetyltransf_3"/>
    <property type="match status" value="1"/>
</dbReference>
<gene>
    <name evidence="2" type="ORF">H6G95_04425</name>
</gene>
<accession>A0ABR8EQM1</accession>
<evidence type="ECO:0000313" key="3">
    <source>
        <dbReference type="Proteomes" id="UP000604661"/>
    </source>
</evidence>
<dbReference type="EMBL" id="JACJTE010000003">
    <property type="protein sequence ID" value="MBD2559876.1"/>
    <property type="molecule type" value="Genomic_DNA"/>
</dbReference>
<keyword evidence="3" id="KW-1185">Reference proteome</keyword>
<dbReference type="Gene3D" id="3.40.630.30">
    <property type="match status" value="1"/>
</dbReference>
<sequence length="169" mass="19452">MFTFYLINESNARAILSWRYEPPYDLYNYSEQEANSLQHILHSQNNFYSIVDKNSELVAYCSFGQDRQVTGGDYRDQALDIGMGIRPDLTGRGKGAEYANAVLKFADSLFNPKACRVTIAAFNQRAIRVWQKLGFEYQQSFERENDGMKFIILLRADCCKTLPNFDNLA</sequence>
<dbReference type="Proteomes" id="UP000604661">
    <property type="component" value="Unassembled WGS sequence"/>
</dbReference>
<organism evidence="2 3">
    <name type="scientific">Nostoc linckia FACHB-391</name>
    <dbReference type="NCBI Taxonomy" id="2692906"/>
    <lineage>
        <taxon>Bacteria</taxon>
        <taxon>Bacillati</taxon>
        <taxon>Cyanobacteriota</taxon>
        <taxon>Cyanophyceae</taxon>
        <taxon>Nostocales</taxon>
        <taxon>Nostocaceae</taxon>
        <taxon>Nostoc</taxon>
    </lineage>
</organism>
<proteinExistence type="predicted"/>
<evidence type="ECO:0000313" key="2">
    <source>
        <dbReference type="EMBL" id="MBD2559876.1"/>
    </source>
</evidence>
<protein>
    <submittedName>
        <fullName evidence="2">GNAT family N-acetyltransferase</fullName>
    </submittedName>
</protein>
<dbReference type="RefSeq" id="WP_190890445.1">
    <property type="nucleotide sequence ID" value="NZ_JACJTE010000003.1"/>
</dbReference>
<evidence type="ECO:0000259" key="1">
    <source>
        <dbReference type="PROSITE" id="PS51186"/>
    </source>
</evidence>
<feature type="domain" description="N-acetyltransferase" evidence="1">
    <location>
        <begin position="2"/>
        <end position="157"/>
    </location>
</feature>
<name>A0ABR8EQM1_NOSLI</name>
<dbReference type="PROSITE" id="PS51186">
    <property type="entry name" value="GNAT"/>
    <property type="match status" value="1"/>
</dbReference>
<dbReference type="InterPro" id="IPR016181">
    <property type="entry name" value="Acyl_CoA_acyltransferase"/>
</dbReference>
<dbReference type="SUPFAM" id="SSF55729">
    <property type="entry name" value="Acyl-CoA N-acyltransferases (Nat)"/>
    <property type="match status" value="1"/>
</dbReference>
<reference evidence="2 3" key="1">
    <citation type="journal article" date="2020" name="ISME J.">
        <title>Comparative genomics reveals insights into cyanobacterial evolution and habitat adaptation.</title>
        <authorList>
            <person name="Chen M.Y."/>
            <person name="Teng W.K."/>
            <person name="Zhao L."/>
            <person name="Hu C.X."/>
            <person name="Zhou Y.K."/>
            <person name="Han B.P."/>
            <person name="Song L.R."/>
            <person name="Shu W.S."/>
        </authorList>
    </citation>
    <scope>NUCLEOTIDE SEQUENCE [LARGE SCALE GENOMIC DNA]</scope>
    <source>
        <strain evidence="2 3">FACHB-391</strain>
    </source>
</reference>